<keyword evidence="1" id="KW-0808">Transferase</keyword>
<evidence type="ECO:0000256" key="1">
    <source>
        <dbReference type="ARBA" id="ARBA00022679"/>
    </source>
</evidence>
<feature type="domain" description="Methyltransferase type 11" evidence="2">
    <location>
        <begin position="107"/>
        <end position="202"/>
    </location>
</feature>
<protein>
    <recommendedName>
        <fullName evidence="2">Methyltransferase type 11 domain-containing protein</fullName>
    </recommendedName>
</protein>
<dbReference type="SUPFAM" id="SSF53335">
    <property type="entry name" value="S-adenosyl-L-methionine-dependent methyltransferases"/>
    <property type="match status" value="1"/>
</dbReference>
<evidence type="ECO:0000313" key="3">
    <source>
        <dbReference type="EMBL" id="AIF18232.1"/>
    </source>
</evidence>
<proteinExistence type="predicted"/>
<dbReference type="EMBL" id="KF901105">
    <property type="protein sequence ID" value="AIF18232.1"/>
    <property type="molecule type" value="Genomic_DNA"/>
</dbReference>
<dbReference type="InterPro" id="IPR013216">
    <property type="entry name" value="Methyltransf_11"/>
</dbReference>
<dbReference type="AlphaFoldDB" id="A0A075HUX7"/>
<name>A0A075HUX7_9ARCH</name>
<dbReference type="Pfam" id="PF08241">
    <property type="entry name" value="Methyltransf_11"/>
    <property type="match status" value="1"/>
</dbReference>
<dbReference type="InterPro" id="IPR029063">
    <property type="entry name" value="SAM-dependent_MTases_sf"/>
</dbReference>
<dbReference type="CDD" id="cd02440">
    <property type="entry name" value="AdoMet_MTases"/>
    <property type="match status" value="1"/>
</dbReference>
<dbReference type="Gene3D" id="3.40.50.150">
    <property type="entry name" value="Vaccinia Virus protein VP39"/>
    <property type="match status" value="1"/>
</dbReference>
<accession>A0A075HUX7</accession>
<dbReference type="PANTHER" id="PTHR43861:SF3">
    <property type="entry name" value="PUTATIVE (AFU_ORTHOLOGUE AFUA_2G14390)-RELATED"/>
    <property type="match status" value="1"/>
</dbReference>
<reference evidence="3" key="1">
    <citation type="journal article" date="2014" name="Genome Biol. Evol.">
        <title>Pangenome evidence for extensive interdomain horizontal transfer affecting lineage core and shell genes in uncultured planktonic thaumarchaeota and euryarchaeota.</title>
        <authorList>
            <person name="Deschamps P."/>
            <person name="Zivanovic Y."/>
            <person name="Moreira D."/>
            <person name="Rodriguez-Valera F."/>
            <person name="Lopez-Garcia P."/>
        </authorList>
    </citation>
    <scope>NUCLEOTIDE SEQUENCE</scope>
</reference>
<evidence type="ECO:0000259" key="2">
    <source>
        <dbReference type="Pfam" id="PF08241"/>
    </source>
</evidence>
<dbReference type="GO" id="GO:0008757">
    <property type="term" value="F:S-adenosylmethionine-dependent methyltransferase activity"/>
    <property type="evidence" value="ECO:0007669"/>
    <property type="project" value="InterPro"/>
</dbReference>
<organism evidence="3">
    <name type="scientific">uncultured marine thaumarchaeote KM3_82_C03</name>
    <dbReference type="NCBI Taxonomy" id="1456303"/>
    <lineage>
        <taxon>Archaea</taxon>
        <taxon>Nitrososphaerota</taxon>
        <taxon>environmental samples</taxon>
    </lineage>
</organism>
<dbReference type="PANTHER" id="PTHR43861">
    <property type="entry name" value="TRANS-ACONITATE 2-METHYLTRANSFERASE-RELATED"/>
    <property type="match status" value="1"/>
</dbReference>
<sequence>MTSDTTKKITDLYQDILKRPPDKTGLYYFVSKINKRDLTFEDVKKILNESDEAKSLKEYTHYSDKYWNDLEVVGKYKNKLATGNENVHWIGDILNRFKGYLPFDDVLVVGCGNGWLERQLYDLGIGKHFDAFDMSEKYVNEAKKLKQSRAIDYFLDDINSMSKIENNKYDAVFNFAVLHHATKIDDALKKLAGCLKNNGLMFSEEYVGPARNQYSDEHLNLMMEVMSDLPEKYRTKVKSLRPPLENFRVEPSEAIHSDLILPLIPKYFDIVYQRNLNGGIAYQILHNNIDEFEDTDNPESEKWLDYLLKHDVKLTEEGKVPVLFWYGVCKPKTKH</sequence>